<dbReference type="Gene3D" id="3.60.15.10">
    <property type="entry name" value="Ribonuclease Z/Hydroxyacylglutathione hydrolase-like"/>
    <property type="match status" value="1"/>
</dbReference>
<dbReference type="Proteomes" id="UP000184207">
    <property type="component" value="Unassembled WGS sequence"/>
</dbReference>
<dbReference type="PANTHER" id="PTHR42951">
    <property type="entry name" value="METALLO-BETA-LACTAMASE DOMAIN-CONTAINING"/>
    <property type="match status" value="1"/>
</dbReference>
<proteinExistence type="predicted"/>
<organism evidence="2 3">
    <name type="scientific">Fervidobacterium gondwanense DSM 13020</name>
    <dbReference type="NCBI Taxonomy" id="1121883"/>
    <lineage>
        <taxon>Bacteria</taxon>
        <taxon>Thermotogati</taxon>
        <taxon>Thermotogota</taxon>
        <taxon>Thermotogae</taxon>
        <taxon>Thermotogales</taxon>
        <taxon>Fervidobacteriaceae</taxon>
        <taxon>Fervidobacterium</taxon>
    </lineage>
</organism>
<dbReference type="CDD" id="cd07743">
    <property type="entry name" value="metallo-hydrolase-like_MBL-fold"/>
    <property type="match status" value="1"/>
</dbReference>
<dbReference type="RefSeq" id="WP_072757709.1">
    <property type="nucleotide sequence ID" value="NZ_FRDJ01000001.1"/>
</dbReference>
<dbReference type="InterPro" id="IPR036866">
    <property type="entry name" value="RibonucZ/Hydroxyglut_hydro"/>
</dbReference>
<dbReference type="OrthoDB" id="11380at2"/>
<dbReference type="PANTHER" id="PTHR42951:SF14">
    <property type="entry name" value="METALLO-BETA-LACTAMASE SUPERFAMILY PROTEIN"/>
    <property type="match status" value="1"/>
</dbReference>
<gene>
    <name evidence="2" type="ORF">SAMN02745226_00377</name>
</gene>
<feature type="domain" description="Metallo-beta-lactamase" evidence="1">
    <location>
        <begin position="17"/>
        <end position="210"/>
    </location>
</feature>
<reference evidence="3" key="1">
    <citation type="submission" date="2016-12" db="EMBL/GenBank/DDBJ databases">
        <authorList>
            <person name="Varghese N."/>
            <person name="Submissions S."/>
        </authorList>
    </citation>
    <scope>NUCLEOTIDE SEQUENCE [LARGE SCALE GENOMIC DNA]</scope>
    <source>
        <strain evidence="3">DSM 13020</strain>
    </source>
</reference>
<protein>
    <submittedName>
        <fullName evidence="2">Glyoxylase, beta-lactamase superfamily II</fullName>
    </submittedName>
</protein>
<dbReference type="SMART" id="SM00849">
    <property type="entry name" value="Lactamase_B"/>
    <property type="match status" value="1"/>
</dbReference>
<dbReference type="AlphaFoldDB" id="A0A1M7S0B4"/>
<dbReference type="SUPFAM" id="SSF56281">
    <property type="entry name" value="Metallo-hydrolase/oxidoreductase"/>
    <property type="match status" value="1"/>
</dbReference>
<dbReference type="STRING" id="1121883.SAMN02745226_00377"/>
<keyword evidence="3" id="KW-1185">Reference proteome</keyword>
<accession>A0A1M7S0B4</accession>
<evidence type="ECO:0000313" key="2">
    <source>
        <dbReference type="EMBL" id="SHN51764.1"/>
    </source>
</evidence>
<evidence type="ECO:0000259" key="1">
    <source>
        <dbReference type="SMART" id="SM00849"/>
    </source>
</evidence>
<dbReference type="InterPro" id="IPR050855">
    <property type="entry name" value="NDM-1-like"/>
</dbReference>
<name>A0A1M7S0B4_FERGO</name>
<sequence>MFEVAKLAESFLVLKSPVNVGVILKGDEAVLIDTGSSPDHAKRIARVLGELAVKKVSIINTHSHADHIGGNSFLQSKYKSRIFATKLESAFIENPVLEPAYLWGALPFKGIDNKFLLAKPSVVTDIIDYGTNEELNVNIIPLPGHSFDMIGILTNLPDKRIFFVADSIVSSQTIQKYKVYFLVDVAQHLKTLDSLKLWVENDVSFIVPSHGEVYNLESDESKEEFLKLVESNKNVVKETLNTIIDYLDVPRTIDDVVSHVAEKFFLSLDATGYVLLLQTLKAYCNYLFENDYAQIIFENRRLEYVRKQ</sequence>
<dbReference type="EMBL" id="FRDJ01000001">
    <property type="protein sequence ID" value="SHN51764.1"/>
    <property type="molecule type" value="Genomic_DNA"/>
</dbReference>
<dbReference type="InterPro" id="IPR001279">
    <property type="entry name" value="Metallo-B-lactamas"/>
</dbReference>
<dbReference type="Pfam" id="PF00753">
    <property type="entry name" value="Lactamase_B"/>
    <property type="match status" value="1"/>
</dbReference>
<evidence type="ECO:0000313" key="3">
    <source>
        <dbReference type="Proteomes" id="UP000184207"/>
    </source>
</evidence>